<sequence>MSPSPVLLILFSSLSKSCSRVRSSLGFW</sequence>
<reference evidence="1" key="2">
    <citation type="journal article" date="2015" name="Fish Shellfish Immunol.">
        <title>Early steps in the European eel (Anguilla anguilla)-Vibrio vulnificus interaction in the gills: Role of the RtxA13 toxin.</title>
        <authorList>
            <person name="Callol A."/>
            <person name="Pajuelo D."/>
            <person name="Ebbesson L."/>
            <person name="Teles M."/>
            <person name="MacKenzie S."/>
            <person name="Amaro C."/>
        </authorList>
    </citation>
    <scope>NUCLEOTIDE SEQUENCE</scope>
</reference>
<dbReference type="AlphaFoldDB" id="A0A0E9S2D9"/>
<reference evidence="1" key="1">
    <citation type="submission" date="2014-11" db="EMBL/GenBank/DDBJ databases">
        <authorList>
            <person name="Amaro Gonzalez C."/>
        </authorList>
    </citation>
    <scope>NUCLEOTIDE SEQUENCE</scope>
</reference>
<accession>A0A0E9S2D9</accession>
<evidence type="ECO:0000313" key="1">
    <source>
        <dbReference type="EMBL" id="JAH35357.1"/>
    </source>
</evidence>
<protein>
    <submittedName>
        <fullName evidence="1">Uncharacterized protein</fullName>
    </submittedName>
</protein>
<name>A0A0E9S2D9_ANGAN</name>
<proteinExistence type="predicted"/>
<organism evidence="1">
    <name type="scientific">Anguilla anguilla</name>
    <name type="common">European freshwater eel</name>
    <name type="synonym">Muraena anguilla</name>
    <dbReference type="NCBI Taxonomy" id="7936"/>
    <lineage>
        <taxon>Eukaryota</taxon>
        <taxon>Metazoa</taxon>
        <taxon>Chordata</taxon>
        <taxon>Craniata</taxon>
        <taxon>Vertebrata</taxon>
        <taxon>Euteleostomi</taxon>
        <taxon>Actinopterygii</taxon>
        <taxon>Neopterygii</taxon>
        <taxon>Teleostei</taxon>
        <taxon>Anguilliformes</taxon>
        <taxon>Anguillidae</taxon>
        <taxon>Anguilla</taxon>
    </lineage>
</organism>
<dbReference type="EMBL" id="GBXM01073220">
    <property type="protein sequence ID" value="JAH35357.1"/>
    <property type="molecule type" value="Transcribed_RNA"/>
</dbReference>